<dbReference type="STRING" id="154538.A0A1M2VWD5"/>
<evidence type="ECO:0008006" key="4">
    <source>
        <dbReference type="Google" id="ProtNLM"/>
    </source>
</evidence>
<keyword evidence="3" id="KW-1185">Reference proteome</keyword>
<sequence>MLSKRAVENAFIAVAIALLAANAALKLVARATISRAGGHENESNHPLWSMERGDVLLEHDSWTRYHLDAAQQWAPLFPEGGVVHLGPEKTPYTVSMMHQLRCLDVVRDQLNRPKSERSEQPARHCLNYIRQQLMCRGDLQLDPYQYPHKVRAVHPHAIRKCKDWRAVYAKVEENQMEYAAWAERQRNSSSSLS</sequence>
<evidence type="ECO:0000313" key="3">
    <source>
        <dbReference type="Proteomes" id="UP000184267"/>
    </source>
</evidence>
<protein>
    <recommendedName>
        <fullName evidence="4">Oxidase ustYa</fullName>
    </recommendedName>
</protein>
<comment type="similarity">
    <text evidence="1">Belongs to the ustYa family.</text>
</comment>
<dbReference type="PANTHER" id="PTHR33365:SF13">
    <property type="entry name" value="TAT PATHWAY SIGNAL SEQUENCE"/>
    <property type="match status" value="1"/>
</dbReference>
<evidence type="ECO:0000313" key="2">
    <source>
        <dbReference type="EMBL" id="OJT11911.1"/>
    </source>
</evidence>
<dbReference type="EMBL" id="MNAD01000557">
    <property type="protein sequence ID" value="OJT11911.1"/>
    <property type="molecule type" value="Genomic_DNA"/>
</dbReference>
<reference evidence="2 3" key="1">
    <citation type="submission" date="2016-10" db="EMBL/GenBank/DDBJ databases">
        <title>Genome sequence of the basidiomycete white-rot fungus Trametes pubescens.</title>
        <authorList>
            <person name="Makela M.R."/>
            <person name="Granchi Z."/>
            <person name="Peng M."/>
            <person name="De Vries R.P."/>
            <person name="Grigoriev I."/>
            <person name="Riley R."/>
            <person name="Hilden K."/>
        </authorList>
    </citation>
    <scope>NUCLEOTIDE SEQUENCE [LARGE SCALE GENOMIC DNA]</scope>
    <source>
        <strain evidence="2 3">FBCC735</strain>
    </source>
</reference>
<dbReference type="InterPro" id="IPR021765">
    <property type="entry name" value="UstYa-like"/>
</dbReference>
<evidence type="ECO:0000256" key="1">
    <source>
        <dbReference type="ARBA" id="ARBA00035112"/>
    </source>
</evidence>
<dbReference type="PANTHER" id="PTHR33365">
    <property type="entry name" value="YALI0B05434P"/>
    <property type="match status" value="1"/>
</dbReference>
<gene>
    <name evidence="2" type="ORF">TRAPUB_11557</name>
</gene>
<proteinExistence type="inferred from homology"/>
<dbReference type="Pfam" id="PF11807">
    <property type="entry name" value="UstYa"/>
    <property type="match status" value="1"/>
</dbReference>
<accession>A0A1M2VWD5</accession>
<dbReference type="GO" id="GO:0043386">
    <property type="term" value="P:mycotoxin biosynthetic process"/>
    <property type="evidence" value="ECO:0007669"/>
    <property type="project" value="InterPro"/>
</dbReference>
<dbReference type="OrthoDB" id="3687641at2759"/>
<dbReference type="AlphaFoldDB" id="A0A1M2VWD5"/>
<comment type="caution">
    <text evidence="2">The sequence shown here is derived from an EMBL/GenBank/DDBJ whole genome shotgun (WGS) entry which is preliminary data.</text>
</comment>
<organism evidence="2 3">
    <name type="scientific">Trametes pubescens</name>
    <name type="common">White-rot fungus</name>
    <dbReference type="NCBI Taxonomy" id="154538"/>
    <lineage>
        <taxon>Eukaryota</taxon>
        <taxon>Fungi</taxon>
        <taxon>Dikarya</taxon>
        <taxon>Basidiomycota</taxon>
        <taxon>Agaricomycotina</taxon>
        <taxon>Agaricomycetes</taxon>
        <taxon>Polyporales</taxon>
        <taxon>Polyporaceae</taxon>
        <taxon>Trametes</taxon>
    </lineage>
</organism>
<dbReference type="OMA" id="KDWRAVY"/>
<dbReference type="Proteomes" id="UP000184267">
    <property type="component" value="Unassembled WGS sequence"/>
</dbReference>
<name>A0A1M2VWD5_TRAPU</name>